<dbReference type="GO" id="GO:0046872">
    <property type="term" value="F:metal ion binding"/>
    <property type="evidence" value="ECO:0007669"/>
    <property type="project" value="UniProtKB-KW"/>
</dbReference>
<dbReference type="EMBL" id="JAGEOJ010000009">
    <property type="protein sequence ID" value="MBO2450081.1"/>
    <property type="molecule type" value="Genomic_DNA"/>
</dbReference>
<evidence type="ECO:0000313" key="11">
    <source>
        <dbReference type="EMBL" id="MBO2450081.1"/>
    </source>
</evidence>
<accession>A0A939T2R6</accession>
<comment type="function">
    <text evidence="1">Iron-sulfur subunit of the cytochrome bc1 complex, an essential component of the respiratory electron transport chain required for ATP synthesis. The bc1 complex catalyzes the oxidation of menaquinol and the reduction of cytochrome c in the respiratory chain. The bc1 complex operates through a Q-cycle mechanism that couples electron transfer to generation of the proton gradient that drives ATP synthesis.</text>
</comment>
<dbReference type="InterPro" id="IPR036922">
    <property type="entry name" value="Rieske_2Fe-2S_sf"/>
</dbReference>
<keyword evidence="4" id="KW-0479">Metal-binding</keyword>
<evidence type="ECO:0000259" key="10">
    <source>
        <dbReference type="PROSITE" id="PS51296"/>
    </source>
</evidence>
<dbReference type="Pfam" id="PF00355">
    <property type="entry name" value="Rieske"/>
    <property type="match status" value="1"/>
</dbReference>
<feature type="domain" description="Rieske" evidence="10">
    <location>
        <begin position="50"/>
        <end position="142"/>
    </location>
</feature>
<gene>
    <name evidence="11" type="ORF">J4573_23465</name>
</gene>
<dbReference type="GO" id="GO:0004497">
    <property type="term" value="F:monooxygenase activity"/>
    <property type="evidence" value="ECO:0007669"/>
    <property type="project" value="UniProtKB-ARBA"/>
</dbReference>
<evidence type="ECO:0000313" key="12">
    <source>
        <dbReference type="Proteomes" id="UP000669179"/>
    </source>
</evidence>
<dbReference type="CDD" id="cd03467">
    <property type="entry name" value="Rieske"/>
    <property type="match status" value="1"/>
</dbReference>
<comment type="caution">
    <text evidence="11">The sequence shown here is derived from an EMBL/GenBank/DDBJ whole genome shotgun (WGS) entry which is preliminary data.</text>
</comment>
<dbReference type="FunFam" id="2.102.10.10:FF:000016">
    <property type="entry name" value="Nitrite reductase/ring-hydroxylating ferredoxin subunit"/>
    <property type="match status" value="1"/>
</dbReference>
<reference evidence="11" key="1">
    <citation type="submission" date="2021-03" db="EMBL/GenBank/DDBJ databases">
        <authorList>
            <person name="Kanchanasin P."/>
            <person name="Saeng-In P."/>
            <person name="Phongsopitanun W."/>
            <person name="Yuki M."/>
            <person name="Kudo T."/>
            <person name="Ohkuma M."/>
            <person name="Tanasupawat S."/>
        </authorList>
    </citation>
    <scope>NUCLEOTIDE SEQUENCE</scope>
    <source>
        <strain evidence="11">GKU 128</strain>
    </source>
</reference>
<keyword evidence="3" id="KW-0001">2Fe-2S</keyword>
<evidence type="ECO:0000256" key="9">
    <source>
        <dbReference type="ARBA" id="ARBA00034078"/>
    </source>
</evidence>
<comment type="cofactor">
    <cofactor evidence="9">
        <name>[2Fe-2S] cluster</name>
        <dbReference type="ChEBI" id="CHEBI:190135"/>
    </cofactor>
</comment>
<evidence type="ECO:0000256" key="2">
    <source>
        <dbReference type="ARBA" id="ARBA00015816"/>
    </source>
</evidence>
<dbReference type="GO" id="GO:0051537">
    <property type="term" value="F:2 iron, 2 sulfur cluster binding"/>
    <property type="evidence" value="ECO:0007669"/>
    <property type="project" value="UniProtKB-KW"/>
</dbReference>
<dbReference type="InterPro" id="IPR014349">
    <property type="entry name" value="Rieske_Fe-S_prot"/>
</dbReference>
<keyword evidence="5" id="KW-0408">Iron</keyword>
<keyword evidence="12" id="KW-1185">Reference proteome</keyword>
<dbReference type="GO" id="GO:0016020">
    <property type="term" value="C:membrane"/>
    <property type="evidence" value="ECO:0007669"/>
    <property type="project" value="InterPro"/>
</dbReference>
<dbReference type="InterPro" id="IPR005805">
    <property type="entry name" value="Rieske_Fe-S_prot_C"/>
</dbReference>
<keyword evidence="7" id="KW-1015">Disulfide bond</keyword>
<evidence type="ECO:0000256" key="8">
    <source>
        <dbReference type="ARBA" id="ARBA00029586"/>
    </source>
</evidence>
<dbReference type="Gene3D" id="2.102.10.10">
    <property type="entry name" value="Rieske [2Fe-2S] iron-sulphur domain"/>
    <property type="match status" value="1"/>
</dbReference>
<dbReference type="SUPFAM" id="SSF50022">
    <property type="entry name" value="ISP domain"/>
    <property type="match status" value="1"/>
</dbReference>
<keyword evidence="6" id="KW-0411">Iron-sulfur</keyword>
<dbReference type="PRINTS" id="PR00162">
    <property type="entry name" value="RIESKE"/>
</dbReference>
<organism evidence="11 12">
    <name type="scientific">Actinomadura barringtoniae</name>
    <dbReference type="NCBI Taxonomy" id="1427535"/>
    <lineage>
        <taxon>Bacteria</taxon>
        <taxon>Bacillati</taxon>
        <taxon>Actinomycetota</taxon>
        <taxon>Actinomycetes</taxon>
        <taxon>Streptosporangiales</taxon>
        <taxon>Thermomonosporaceae</taxon>
        <taxon>Actinomadura</taxon>
    </lineage>
</organism>
<dbReference type="AlphaFoldDB" id="A0A939T2R6"/>
<evidence type="ECO:0000256" key="3">
    <source>
        <dbReference type="ARBA" id="ARBA00022714"/>
    </source>
</evidence>
<proteinExistence type="predicted"/>
<evidence type="ECO:0000256" key="1">
    <source>
        <dbReference type="ARBA" id="ARBA00002494"/>
    </source>
</evidence>
<dbReference type="GO" id="GO:0016705">
    <property type="term" value="F:oxidoreductase activity, acting on paired donors, with incorporation or reduction of molecular oxygen"/>
    <property type="evidence" value="ECO:0007669"/>
    <property type="project" value="UniProtKB-ARBA"/>
</dbReference>
<evidence type="ECO:0000256" key="4">
    <source>
        <dbReference type="ARBA" id="ARBA00022723"/>
    </source>
</evidence>
<evidence type="ECO:0000256" key="7">
    <source>
        <dbReference type="ARBA" id="ARBA00023157"/>
    </source>
</evidence>
<evidence type="ECO:0000256" key="5">
    <source>
        <dbReference type="ARBA" id="ARBA00023004"/>
    </source>
</evidence>
<dbReference type="PANTHER" id="PTHR10134">
    <property type="entry name" value="CYTOCHROME B-C1 COMPLEX SUBUNIT RIESKE, MITOCHONDRIAL"/>
    <property type="match status" value="1"/>
</dbReference>
<protein>
    <recommendedName>
        <fullName evidence="2">Cytochrome bc1 complex Rieske iron-sulfur subunit</fullName>
    </recommendedName>
    <alternativeName>
        <fullName evidence="8">Cytochrome bc1 reductase complex subunit QcrA</fullName>
    </alternativeName>
</protein>
<dbReference type="PROSITE" id="PS51296">
    <property type="entry name" value="RIESKE"/>
    <property type="match status" value="1"/>
</dbReference>
<sequence>MVTMSDDVAPGGFGRRTVLCGVGVVGVAALAGCAGGDDKPAGLAPSMKGKEIAKTADVPVGGGKILADIKVVVTQPTQGTFKAFTAVCTHQGCLTGKVAGGLVQCPCHGSEFKIADGSVARGPAAKPLQEYPVQVKGDGIVLI</sequence>
<dbReference type="InterPro" id="IPR017941">
    <property type="entry name" value="Rieske_2Fe-2S"/>
</dbReference>
<evidence type="ECO:0000256" key="6">
    <source>
        <dbReference type="ARBA" id="ARBA00023014"/>
    </source>
</evidence>
<name>A0A939T2R6_9ACTN</name>
<dbReference type="Proteomes" id="UP000669179">
    <property type="component" value="Unassembled WGS sequence"/>
</dbReference>